<sequence length="41" mass="4660">MPKGLQLSSNLCFGTEVLNLYLQQLSFTKPTLLPNCYMEHS</sequence>
<evidence type="ECO:0000313" key="2">
    <source>
        <dbReference type="Proteomes" id="UP001474421"/>
    </source>
</evidence>
<protein>
    <submittedName>
        <fullName evidence="1">Uncharacterized protein</fullName>
    </submittedName>
</protein>
<dbReference type="AlphaFoldDB" id="A0AAW1CDY1"/>
<dbReference type="EMBL" id="JAOTOJ010000001">
    <property type="protein sequence ID" value="KAK9411927.1"/>
    <property type="molecule type" value="Genomic_DNA"/>
</dbReference>
<proteinExistence type="predicted"/>
<evidence type="ECO:0000313" key="1">
    <source>
        <dbReference type="EMBL" id="KAK9411927.1"/>
    </source>
</evidence>
<dbReference type="Proteomes" id="UP001474421">
    <property type="component" value="Unassembled WGS sequence"/>
</dbReference>
<comment type="caution">
    <text evidence="1">The sequence shown here is derived from an EMBL/GenBank/DDBJ whole genome shotgun (WGS) entry which is preliminary data.</text>
</comment>
<gene>
    <name evidence="1" type="ORF">NXF25_003102</name>
</gene>
<accession>A0AAW1CDY1</accession>
<reference evidence="1 2" key="1">
    <citation type="journal article" date="2024" name="Proc. Natl. Acad. Sci. U.S.A.">
        <title>The genetic regulatory architecture and epigenomic basis for age-related changes in rattlesnake venom.</title>
        <authorList>
            <person name="Hogan M.P."/>
            <person name="Holding M.L."/>
            <person name="Nystrom G.S."/>
            <person name="Colston T.J."/>
            <person name="Bartlett D.A."/>
            <person name="Mason A.J."/>
            <person name="Ellsworth S.A."/>
            <person name="Rautsaw R.M."/>
            <person name="Lawrence K.C."/>
            <person name="Strickland J.L."/>
            <person name="He B."/>
            <person name="Fraser P."/>
            <person name="Margres M.J."/>
            <person name="Gilbert D.M."/>
            <person name="Gibbs H.L."/>
            <person name="Parkinson C.L."/>
            <person name="Rokyta D.R."/>
        </authorList>
    </citation>
    <scope>NUCLEOTIDE SEQUENCE [LARGE SCALE GENOMIC DNA]</scope>
    <source>
        <strain evidence="1">DRR0105</strain>
    </source>
</reference>
<keyword evidence="2" id="KW-1185">Reference proteome</keyword>
<organism evidence="1 2">
    <name type="scientific">Crotalus adamanteus</name>
    <name type="common">Eastern diamondback rattlesnake</name>
    <dbReference type="NCBI Taxonomy" id="8729"/>
    <lineage>
        <taxon>Eukaryota</taxon>
        <taxon>Metazoa</taxon>
        <taxon>Chordata</taxon>
        <taxon>Craniata</taxon>
        <taxon>Vertebrata</taxon>
        <taxon>Euteleostomi</taxon>
        <taxon>Lepidosauria</taxon>
        <taxon>Squamata</taxon>
        <taxon>Bifurcata</taxon>
        <taxon>Unidentata</taxon>
        <taxon>Episquamata</taxon>
        <taxon>Toxicofera</taxon>
        <taxon>Serpentes</taxon>
        <taxon>Colubroidea</taxon>
        <taxon>Viperidae</taxon>
        <taxon>Crotalinae</taxon>
        <taxon>Crotalus</taxon>
    </lineage>
</organism>
<name>A0AAW1CDY1_CROAD</name>